<name>A0A7X2TPP3_9FIRM</name>
<accession>A0A7X2TPP3</accession>
<proteinExistence type="predicted"/>
<feature type="compositionally biased region" description="Acidic residues" evidence="1">
    <location>
        <begin position="173"/>
        <end position="186"/>
    </location>
</feature>
<protein>
    <submittedName>
        <fullName evidence="2">DUF2815 family protein</fullName>
    </submittedName>
</protein>
<evidence type="ECO:0000256" key="1">
    <source>
        <dbReference type="SAM" id="MobiDB-lite"/>
    </source>
</evidence>
<keyword evidence="3" id="KW-1185">Reference proteome</keyword>
<dbReference type="RefSeq" id="WP_154457917.1">
    <property type="nucleotide sequence ID" value="NZ_VUMV01000004.1"/>
</dbReference>
<evidence type="ECO:0000313" key="2">
    <source>
        <dbReference type="EMBL" id="MST82001.1"/>
    </source>
</evidence>
<dbReference type="Gene3D" id="2.40.50.140">
    <property type="entry name" value="Nucleic acid-binding proteins"/>
    <property type="match status" value="1"/>
</dbReference>
<dbReference type="EMBL" id="VUMV01000004">
    <property type="protein sequence ID" value="MST82001.1"/>
    <property type="molecule type" value="Genomic_DNA"/>
</dbReference>
<dbReference type="InterPro" id="IPR022595">
    <property type="entry name" value="Enc34_ssDNA-bd"/>
</dbReference>
<dbReference type="Pfam" id="PF10991">
    <property type="entry name" value="Enc34_ssDNA-bd"/>
    <property type="match status" value="1"/>
</dbReference>
<gene>
    <name evidence="2" type="ORF">FYJ60_06700</name>
</gene>
<sequence length="186" mass="20332">MADKKYTAKIKKDGSVITGLVRLSYPHLFEKDEASDKYSASLIVPGDDTESLKVLEAAVELAKEDGKSKKWGGKIPGKLTEPIHDGSESTDTSGAYDGNYYFSARSSSRPKLFDEDGVEIIDPEELYPGCYVRAIVAFYPYNMSQNGVGVILKGIKKIKDGDQLGGSNNVTADDFEEDDDIDTDLD</sequence>
<dbReference type="InterPro" id="IPR012340">
    <property type="entry name" value="NA-bd_OB-fold"/>
</dbReference>
<feature type="region of interest" description="Disordered" evidence="1">
    <location>
        <begin position="166"/>
        <end position="186"/>
    </location>
</feature>
<dbReference type="Proteomes" id="UP000466864">
    <property type="component" value="Unassembled WGS sequence"/>
</dbReference>
<organism evidence="2 3">
    <name type="scientific">Bilifractor porci</name>
    <dbReference type="NCBI Taxonomy" id="2606636"/>
    <lineage>
        <taxon>Bacteria</taxon>
        <taxon>Bacillati</taxon>
        <taxon>Bacillota</taxon>
        <taxon>Clostridia</taxon>
        <taxon>Lachnospirales</taxon>
        <taxon>Lachnospiraceae</taxon>
        <taxon>Bilifractor</taxon>
    </lineage>
</organism>
<comment type="caution">
    <text evidence="2">The sequence shown here is derived from an EMBL/GenBank/DDBJ whole genome shotgun (WGS) entry which is preliminary data.</text>
</comment>
<reference evidence="2 3" key="1">
    <citation type="submission" date="2019-08" db="EMBL/GenBank/DDBJ databases">
        <title>In-depth cultivation of the pig gut microbiome towards novel bacterial diversity and tailored functional studies.</title>
        <authorList>
            <person name="Wylensek D."/>
            <person name="Hitch T.C.A."/>
            <person name="Clavel T."/>
        </authorList>
    </citation>
    <scope>NUCLEOTIDE SEQUENCE [LARGE SCALE GENOMIC DNA]</scope>
    <source>
        <strain evidence="2 3">Oil+RF-744-WCA-WT-13</strain>
    </source>
</reference>
<dbReference type="SUPFAM" id="SSF50249">
    <property type="entry name" value="Nucleic acid-binding proteins"/>
    <property type="match status" value="1"/>
</dbReference>
<evidence type="ECO:0000313" key="3">
    <source>
        <dbReference type="Proteomes" id="UP000466864"/>
    </source>
</evidence>
<dbReference type="AlphaFoldDB" id="A0A7X2TPP3"/>